<keyword evidence="3" id="KW-1185">Reference proteome</keyword>
<feature type="compositionally biased region" description="Acidic residues" evidence="1">
    <location>
        <begin position="165"/>
        <end position="193"/>
    </location>
</feature>
<accession>A0A160P2S9</accession>
<dbReference type="KEGG" id="slau:SLA_4022"/>
<reference evidence="2 3" key="1">
    <citation type="journal article" date="2016" name="Genome Announc.">
        <title>Complete Genome Sequence of Thiostrepton-Producing Streptomyces laurentii ATCC 31255.</title>
        <authorList>
            <person name="Doi K."/>
            <person name="Fujino Y."/>
            <person name="Nagayoshi Y."/>
            <person name="Ohshima T."/>
            <person name="Ogata S."/>
        </authorList>
    </citation>
    <scope>NUCLEOTIDE SEQUENCE [LARGE SCALE GENOMIC DNA]</scope>
    <source>
        <strain evidence="2 3">ATCC 31255</strain>
    </source>
</reference>
<dbReference type="Proteomes" id="UP000217676">
    <property type="component" value="Chromosome"/>
</dbReference>
<protein>
    <submittedName>
        <fullName evidence="2">Uncharacterized protein</fullName>
    </submittedName>
</protein>
<sequence>MPAPHEHDAYDATRHPGLLAWLDDRRTDFTRWAHEAAGAHPFDHSDASLDALEDLVRATYAGPEEITRQRRTPFVQGAVWYIGDVLCRRKGWVWTFEPDFDTGELPPFYGETEAPGLLDTPCVGAPGAGPGEHWYPLNTLRRLVAEDDEMGEPIDERLVGMIEGWYDEEAEEEDGENDEDGDDGDDGEGDTRT</sequence>
<organism evidence="2 3">
    <name type="scientific">Streptomyces laurentii</name>
    <dbReference type="NCBI Taxonomy" id="39478"/>
    <lineage>
        <taxon>Bacteria</taxon>
        <taxon>Bacillati</taxon>
        <taxon>Actinomycetota</taxon>
        <taxon>Actinomycetes</taxon>
        <taxon>Kitasatosporales</taxon>
        <taxon>Streptomycetaceae</taxon>
        <taxon>Streptomyces</taxon>
    </lineage>
</organism>
<proteinExistence type="predicted"/>
<dbReference type="AlphaFoldDB" id="A0A160P2S9"/>
<feature type="region of interest" description="Disordered" evidence="1">
    <location>
        <begin position="163"/>
        <end position="193"/>
    </location>
</feature>
<evidence type="ECO:0000313" key="2">
    <source>
        <dbReference type="EMBL" id="BAU84911.1"/>
    </source>
</evidence>
<evidence type="ECO:0000313" key="3">
    <source>
        <dbReference type="Proteomes" id="UP000217676"/>
    </source>
</evidence>
<dbReference type="EMBL" id="AP017424">
    <property type="protein sequence ID" value="BAU84911.1"/>
    <property type="molecule type" value="Genomic_DNA"/>
</dbReference>
<evidence type="ECO:0000256" key="1">
    <source>
        <dbReference type="SAM" id="MobiDB-lite"/>
    </source>
</evidence>
<gene>
    <name evidence="2" type="ORF">SLA_4022</name>
</gene>
<name>A0A160P2S9_STRLU</name>